<feature type="compositionally biased region" description="Low complexity" evidence="2">
    <location>
        <begin position="577"/>
        <end position="587"/>
    </location>
</feature>
<feature type="compositionally biased region" description="Basic and acidic residues" evidence="2">
    <location>
        <begin position="413"/>
        <end position="427"/>
    </location>
</feature>
<protein>
    <submittedName>
        <fullName evidence="3">Uncharacterized protein</fullName>
    </submittedName>
</protein>
<feature type="compositionally biased region" description="Polar residues" evidence="2">
    <location>
        <begin position="529"/>
        <end position="543"/>
    </location>
</feature>
<dbReference type="InterPro" id="IPR029488">
    <property type="entry name" value="Hmw/CFAP97"/>
</dbReference>
<comment type="similarity">
    <text evidence="1">Belongs to the CFAP97 family.</text>
</comment>
<dbReference type="EMBL" id="CDMZ01005046">
    <property type="protein sequence ID" value="CEM51779.1"/>
    <property type="molecule type" value="Genomic_DNA"/>
</dbReference>
<feature type="compositionally biased region" description="Acidic residues" evidence="2">
    <location>
        <begin position="595"/>
        <end position="631"/>
    </location>
</feature>
<feature type="compositionally biased region" description="Basic and acidic residues" evidence="2">
    <location>
        <begin position="226"/>
        <end position="236"/>
    </location>
</feature>
<dbReference type="AlphaFoldDB" id="A0A0G4I474"/>
<evidence type="ECO:0000256" key="1">
    <source>
        <dbReference type="ARBA" id="ARBA00008315"/>
    </source>
</evidence>
<feature type="region of interest" description="Disordered" evidence="2">
    <location>
        <begin position="448"/>
        <end position="647"/>
    </location>
</feature>
<feature type="compositionally biased region" description="Acidic residues" evidence="2">
    <location>
        <begin position="390"/>
        <end position="406"/>
    </location>
</feature>
<feature type="compositionally biased region" description="Basic and acidic residues" evidence="2">
    <location>
        <begin position="358"/>
        <end position="371"/>
    </location>
</feature>
<name>A0A0G4I474_9ALVE</name>
<dbReference type="VEuPathDB" id="CryptoDB:Cvel_10856"/>
<evidence type="ECO:0000256" key="2">
    <source>
        <dbReference type="SAM" id="MobiDB-lite"/>
    </source>
</evidence>
<feature type="region of interest" description="Disordered" evidence="2">
    <location>
        <begin position="220"/>
        <end position="436"/>
    </location>
</feature>
<organism evidence="3">
    <name type="scientific">Chromera velia CCMP2878</name>
    <dbReference type="NCBI Taxonomy" id="1169474"/>
    <lineage>
        <taxon>Eukaryota</taxon>
        <taxon>Sar</taxon>
        <taxon>Alveolata</taxon>
        <taxon>Colpodellida</taxon>
        <taxon>Chromeraceae</taxon>
        <taxon>Chromera</taxon>
    </lineage>
</organism>
<dbReference type="Pfam" id="PF13879">
    <property type="entry name" value="Hmw_CFAP97"/>
    <property type="match status" value="1"/>
</dbReference>
<feature type="compositionally biased region" description="Acidic residues" evidence="2">
    <location>
        <begin position="490"/>
        <end position="506"/>
    </location>
</feature>
<evidence type="ECO:0000313" key="3">
    <source>
        <dbReference type="EMBL" id="CEM51779.1"/>
    </source>
</evidence>
<feature type="region of interest" description="Disordered" evidence="2">
    <location>
        <begin position="102"/>
        <end position="122"/>
    </location>
</feature>
<feature type="compositionally biased region" description="Basic and acidic residues" evidence="2">
    <location>
        <begin position="303"/>
        <end position="317"/>
    </location>
</feature>
<proteinExistence type="inferred from homology"/>
<accession>A0A0G4I474</accession>
<gene>
    <name evidence="3" type="ORF">Cvel_10856</name>
</gene>
<sequence length="854" mass="93686">MFGVSADFTPAQQAEWSREYEKHQQAVKSAKKHITTASKSDKEKDTVGLQQAKARARKHKKLERESEICRQNKIIVEKLYSISKKSHKIQQQLYAGQLQPTVAQGHTDSRDTQGRQADPNGTGLLHANYRRKVADSINIQNEQLVRRIMGVKTSLKVQELEAEFQRHQHLSSMLQKWNKPPPTRNSFSRHLCMLRNQKSRTADATVAICDAPYDIEEGEDVQSTKLTERPVSESDVMRGTGHGISEDCFTGSKDMPMPQEGPSGGGNERPRTQHLASRRRLRSRGNVNGNSGGGRVGTAETSGSRRDVWTRRDEVTACRRWIAGPSHGGSRVSSAAHPGGVQGKRAAQSGHTAAGQKEGTKPSELPPERHTPHPGAGPLDLPPPPSHDEEGGDGGWFDEEDADSGNEEGGVGGKRDDDCSGKREGGGAKEPVTDLSSHAADCSMKAQGAVIRDTVGVSQSRGICLKRWETEETGSGAAGERENEPYYSDAFDDEEEEEEDEEEDEQETKSTNPFFSDHGEEEQRKASPPSDNINLHATASSSPLPAAVCPQSEEGDGVPASLSESKSTNSPVPLPSPSLSEGVSPLPKGLSGNDADLEDDYCDEEFEDEDEEEKPLEDLPNEEEEEEEEEAEGGRGTETAAALSGDKRNCEGCRGSWRLQHALNCKRGGHVGSRHNEVNQAWYDLTELAFALAVGRGEPVVRVEGEVPGRPAFYGDFSVRELWARQRQAILDIRVVNTQAASYVQGDWQKVLTRSATGEKEQYAKPCRDKGYDFTPLVSSVDGALEKDAEMFPKKVAHLVSLKWDRTYRQVCTYMKARMQAAHHRATSGCLRGTRKEVRRVSVEGRAAAAVAIR</sequence>
<feature type="region of interest" description="Disordered" evidence="2">
    <location>
        <begin position="1"/>
        <end position="58"/>
    </location>
</feature>
<reference evidence="3" key="1">
    <citation type="submission" date="2014-11" db="EMBL/GenBank/DDBJ databases">
        <authorList>
            <person name="Otto D Thomas"/>
            <person name="Naeem Raeece"/>
        </authorList>
    </citation>
    <scope>NUCLEOTIDE SEQUENCE</scope>
</reference>